<gene>
    <name evidence="2" type="ORF">GGP82_001476</name>
</gene>
<dbReference type="AlphaFoldDB" id="A0A9X2RA37"/>
<feature type="region of interest" description="Disordered" evidence="1">
    <location>
        <begin position="67"/>
        <end position="110"/>
    </location>
</feature>
<evidence type="ECO:0000313" key="2">
    <source>
        <dbReference type="EMBL" id="MCS3864927.1"/>
    </source>
</evidence>
<dbReference type="Proteomes" id="UP001155034">
    <property type="component" value="Unassembled WGS sequence"/>
</dbReference>
<protein>
    <submittedName>
        <fullName evidence="2">Uncharacterized protein</fullName>
    </submittedName>
</protein>
<feature type="compositionally biased region" description="Basic residues" evidence="1">
    <location>
        <begin position="91"/>
        <end position="103"/>
    </location>
</feature>
<organism evidence="2 3">
    <name type="scientific">Salinibacter ruber</name>
    <dbReference type="NCBI Taxonomy" id="146919"/>
    <lineage>
        <taxon>Bacteria</taxon>
        <taxon>Pseudomonadati</taxon>
        <taxon>Rhodothermota</taxon>
        <taxon>Rhodothermia</taxon>
        <taxon>Rhodothermales</taxon>
        <taxon>Salinibacteraceae</taxon>
        <taxon>Salinibacter</taxon>
    </lineage>
</organism>
<dbReference type="EMBL" id="JANTYZ010000003">
    <property type="protein sequence ID" value="MCS3864927.1"/>
    <property type="molecule type" value="Genomic_DNA"/>
</dbReference>
<evidence type="ECO:0000256" key="1">
    <source>
        <dbReference type="SAM" id="MobiDB-lite"/>
    </source>
</evidence>
<comment type="caution">
    <text evidence="2">The sequence shown here is derived from an EMBL/GenBank/DDBJ whole genome shotgun (WGS) entry which is preliminary data.</text>
</comment>
<sequence>MPSGTLTGPHPRQDARPSSLSHGALSQNGPLYATIACLALRNVPGGLIPNHRASDYATTTLSGHRGRCIHTSGGHRSGPPDDLSDESLRRGTNRSGRKRRQTSRSHSDAHGICRIQREDCPLGLPPGRRAHRPGHWRRRRLPSGRVRVDSIRSYRKTFFRSDCLKDVCGRLTLRRSFAMTQGAPRRLCISWGMHTA</sequence>
<proteinExistence type="predicted"/>
<name>A0A9X2RA37_9BACT</name>
<feature type="region of interest" description="Disordered" evidence="1">
    <location>
        <begin position="1"/>
        <end position="23"/>
    </location>
</feature>
<accession>A0A9X2RA37</accession>
<evidence type="ECO:0000313" key="3">
    <source>
        <dbReference type="Proteomes" id="UP001155034"/>
    </source>
</evidence>
<reference evidence="2" key="1">
    <citation type="submission" date="2022-08" db="EMBL/GenBank/DDBJ databases">
        <title>Genomic Encyclopedia of Type Strains, Phase V (KMG-V): Genome sequencing to study the core and pangenomes of soil and plant-associated prokaryotes.</title>
        <authorList>
            <person name="Whitman W."/>
        </authorList>
    </citation>
    <scope>NUCLEOTIDE SEQUENCE</scope>
    <source>
        <strain evidence="2">SP2016B</strain>
    </source>
</reference>